<dbReference type="CDD" id="cd06170">
    <property type="entry name" value="LuxR_C_like"/>
    <property type="match status" value="1"/>
</dbReference>
<evidence type="ECO:0000256" key="2">
    <source>
        <dbReference type="ARBA" id="ARBA00023125"/>
    </source>
</evidence>
<dbReference type="InterPro" id="IPR000792">
    <property type="entry name" value="Tscrpt_reg_LuxR_C"/>
</dbReference>
<feature type="transmembrane region" description="Helical" evidence="4">
    <location>
        <begin position="246"/>
        <end position="262"/>
    </location>
</feature>
<feature type="transmembrane region" description="Helical" evidence="4">
    <location>
        <begin position="117"/>
        <end position="135"/>
    </location>
</feature>
<feature type="transmembrane region" description="Helical" evidence="4">
    <location>
        <begin position="20"/>
        <end position="37"/>
    </location>
</feature>
<evidence type="ECO:0000256" key="1">
    <source>
        <dbReference type="ARBA" id="ARBA00023015"/>
    </source>
</evidence>
<keyword evidence="1" id="KW-0805">Transcription regulation</keyword>
<reference evidence="6" key="1">
    <citation type="submission" date="2018-08" db="EMBL/GenBank/DDBJ databases">
        <title>Murine metabolic-syndrome-specific gut microbial biobank.</title>
        <authorList>
            <person name="Liu C."/>
        </authorList>
    </citation>
    <scope>NUCLEOTIDE SEQUENCE [LARGE SCALE GENOMIC DNA]</scope>
    <source>
        <strain evidence="6">Z82</strain>
    </source>
</reference>
<evidence type="ECO:0000313" key="6">
    <source>
        <dbReference type="EMBL" id="NBI34953.1"/>
    </source>
</evidence>
<dbReference type="PANTHER" id="PTHR44688">
    <property type="entry name" value="DNA-BINDING TRANSCRIPTIONAL ACTIVATOR DEVR_DOSR"/>
    <property type="match status" value="1"/>
</dbReference>
<dbReference type="PROSITE" id="PS50043">
    <property type="entry name" value="HTH_LUXR_2"/>
    <property type="match status" value="1"/>
</dbReference>
<accession>A0A7C9KC83</accession>
<evidence type="ECO:0000256" key="3">
    <source>
        <dbReference type="ARBA" id="ARBA00023163"/>
    </source>
</evidence>
<keyword evidence="3" id="KW-0804">Transcription</keyword>
<feature type="domain" description="HTH luxR-type" evidence="5">
    <location>
        <begin position="414"/>
        <end position="479"/>
    </location>
</feature>
<dbReference type="SUPFAM" id="SSF46894">
    <property type="entry name" value="C-terminal effector domain of the bipartite response regulators"/>
    <property type="match status" value="1"/>
</dbReference>
<feature type="transmembrane region" description="Helical" evidence="4">
    <location>
        <begin position="274"/>
        <end position="292"/>
    </location>
</feature>
<feature type="transmembrane region" description="Helical" evidence="4">
    <location>
        <begin position="89"/>
        <end position="111"/>
    </location>
</feature>
<dbReference type="Gene3D" id="1.10.10.10">
    <property type="entry name" value="Winged helix-like DNA-binding domain superfamily/Winged helix DNA-binding domain"/>
    <property type="match status" value="1"/>
</dbReference>
<organism evidence="6">
    <name type="scientific">Muribaculaceae bacterium Z82</name>
    <dbReference type="NCBI Taxonomy" id="2304548"/>
    <lineage>
        <taxon>Bacteria</taxon>
        <taxon>Pseudomonadati</taxon>
        <taxon>Bacteroidota</taxon>
        <taxon>Bacteroidia</taxon>
        <taxon>Bacteroidales</taxon>
        <taxon>Muribaculaceae</taxon>
    </lineage>
</organism>
<dbReference type="EMBL" id="QWKH01000058">
    <property type="protein sequence ID" value="NBI34953.1"/>
    <property type="molecule type" value="Genomic_DNA"/>
</dbReference>
<name>A0A7C9KC83_9BACT</name>
<feature type="transmembrane region" description="Helical" evidence="4">
    <location>
        <begin position="331"/>
        <end position="351"/>
    </location>
</feature>
<keyword evidence="2" id="KW-0238">DNA-binding</keyword>
<dbReference type="PANTHER" id="PTHR44688:SF16">
    <property type="entry name" value="DNA-BINDING TRANSCRIPTIONAL ACTIVATOR DEVR_DOSR"/>
    <property type="match status" value="1"/>
</dbReference>
<dbReference type="Pfam" id="PF00196">
    <property type="entry name" value="GerE"/>
    <property type="match status" value="1"/>
</dbReference>
<dbReference type="GO" id="GO:0003677">
    <property type="term" value="F:DNA binding"/>
    <property type="evidence" value="ECO:0007669"/>
    <property type="project" value="UniProtKB-KW"/>
</dbReference>
<feature type="transmembrane region" description="Helical" evidence="4">
    <location>
        <begin position="214"/>
        <end position="234"/>
    </location>
</feature>
<evidence type="ECO:0000256" key="4">
    <source>
        <dbReference type="SAM" id="Phobius"/>
    </source>
</evidence>
<dbReference type="InterPro" id="IPR016032">
    <property type="entry name" value="Sig_transdc_resp-reg_C-effctor"/>
</dbReference>
<feature type="transmembrane region" description="Helical" evidence="4">
    <location>
        <begin position="147"/>
        <end position="167"/>
    </location>
</feature>
<feature type="transmembrane region" description="Helical" evidence="4">
    <location>
        <begin position="298"/>
        <end position="319"/>
    </location>
</feature>
<dbReference type="SMART" id="SM00421">
    <property type="entry name" value="HTH_LUXR"/>
    <property type="match status" value="1"/>
</dbReference>
<gene>
    <name evidence="6" type="ORF">D1639_07915</name>
</gene>
<proteinExistence type="predicted"/>
<dbReference type="AlphaFoldDB" id="A0A7C9KC83"/>
<keyword evidence="4" id="KW-1133">Transmembrane helix</keyword>
<feature type="transmembrane region" description="Helical" evidence="4">
    <location>
        <begin position="363"/>
        <end position="383"/>
    </location>
</feature>
<keyword evidence="4" id="KW-0472">Membrane</keyword>
<sequence>MHDNIAGESEGRRDGLTSSAYAVLVAGLGCYIGWQTVGISPTLFPAANPASTAVLDVGNNLETAVFLTLLALLGWKAKKGMSLVGCKPLAIAAPLLLFAATTVTYTCGWIYDEPLGTLAGIALEGTKAILFLLWAECLGRVRFRSSLLCVALAYAVTFALCLLVTVLEPLAALTVHALMPLLSGAALFTLLRDRSFLAAPPQAFVPESVKSERLPLRLFVGIGIFGAIISVINVLSESKSSSAELYTLYAGLAVSTVTALVAARRVEKFDFGMLYRLTTPLIVGSVIIVLVLESGHQQYEAFAIGVSWSFFRIFSWTLWCSIASRTHSPSAFVFAVGQATLSVFATLAYLFCDGVLPNIHASFTVMVAAVLLVAILNSIFVMSESDVLRFFRRRTTTPRRRMDDEISPATCVEKAAAEFGLSKREEEIALLVMESKNNAVIQNQLCITESTLRTHLRNIYGKTSVHSRQELIDLLFSYAEEE</sequence>
<keyword evidence="4" id="KW-0812">Transmembrane</keyword>
<protein>
    <submittedName>
        <fullName evidence="6">LuxR family transcriptional regulator</fullName>
    </submittedName>
</protein>
<comment type="caution">
    <text evidence="6">The sequence shown here is derived from an EMBL/GenBank/DDBJ whole genome shotgun (WGS) entry which is preliminary data.</text>
</comment>
<evidence type="ECO:0000259" key="5">
    <source>
        <dbReference type="PROSITE" id="PS50043"/>
    </source>
</evidence>
<dbReference type="InterPro" id="IPR036388">
    <property type="entry name" value="WH-like_DNA-bd_sf"/>
</dbReference>
<dbReference type="GO" id="GO:0006355">
    <property type="term" value="P:regulation of DNA-templated transcription"/>
    <property type="evidence" value="ECO:0007669"/>
    <property type="project" value="InterPro"/>
</dbReference>
<feature type="transmembrane region" description="Helical" evidence="4">
    <location>
        <begin position="57"/>
        <end position="77"/>
    </location>
</feature>
<feature type="transmembrane region" description="Helical" evidence="4">
    <location>
        <begin position="173"/>
        <end position="193"/>
    </location>
</feature>